<feature type="compositionally biased region" description="Low complexity" evidence="1">
    <location>
        <begin position="719"/>
        <end position="732"/>
    </location>
</feature>
<feature type="region of interest" description="Disordered" evidence="1">
    <location>
        <begin position="774"/>
        <end position="794"/>
    </location>
</feature>
<gene>
    <name evidence="4" type="ORF">Sste5346_009795</name>
</gene>
<feature type="compositionally biased region" description="Low complexity" evidence="1">
    <location>
        <begin position="231"/>
        <end position="302"/>
    </location>
</feature>
<dbReference type="InterPro" id="IPR053023">
    <property type="entry name" value="FLAP_modulator"/>
</dbReference>
<feature type="compositionally biased region" description="Polar residues" evidence="1">
    <location>
        <begin position="701"/>
        <end position="718"/>
    </location>
</feature>
<feature type="region of interest" description="Disordered" evidence="1">
    <location>
        <begin position="609"/>
        <end position="750"/>
    </location>
</feature>
<evidence type="ECO:0000256" key="2">
    <source>
        <dbReference type="SAM" id="Phobius"/>
    </source>
</evidence>
<feature type="compositionally biased region" description="Pro residues" evidence="1">
    <location>
        <begin position="548"/>
        <end position="559"/>
    </location>
</feature>
<organism evidence="4 5">
    <name type="scientific">Sporothrix stenoceras</name>
    <dbReference type="NCBI Taxonomy" id="5173"/>
    <lineage>
        <taxon>Eukaryota</taxon>
        <taxon>Fungi</taxon>
        <taxon>Dikarya</taxon>
        <taxon>Ascomycota</taxon>
        <taxon>Pezizomycotina</taxon>
        <taxon>Sordariomycetes</taxon>
        <taxon>Sordariomycetidae</taxon>
        <taxon>Ophiostomatales</taxon>
        <taxon>Ophiostomataceae</taxon>
        <taxon>Sporothrix</taxon>
    </lineage>
</organism>
<proteinExistence type="predicted"/>
<feature type="compositionally biased region" description="Polar residues" evidence="1">
    <location>
        <begin position="303"/>
        <end position="320"/>
    </location>
</feature>
<feature type="region of interest" description="Disordered" evidence="1">
    <location>
        <begin position="474"/>
        <end position="518"/>
    </location>
</feature>
<keyword evidence="2" id="KW-0472">Membrane</keyword>
<dbReference type="PANTHER" id="PTHR33975">
    <property type="entry name" value="MYELIN-ASSOCIATED OLIGODENDROCYTE BASIC PROTEIN"/>
    <property type="match status" value="1"/>
</dbReference>
<feature type="compositionally biased region" description="Polar residues" evidence="1">
    <location>
        <begin position="564"/>
        <end position="575"/>
    </location>
</feature>
<evidence type="ECO:0000256" key="1">
    <source>
        <dbReference type="SAM" id="MobiDB-lite"/>
    </source>
</evidence>
<feature type="compositionally biased region" description="Polar residues" evidence="1">
    <location>
        <begin position="474"/>
        <end position="488"/>
    </location>
</feature>
<feature type="compositionally biased region" description="Gly residues" evidence="1">
    <location>
        <begin position="429"/>
        <end position="449"/>
    </location>
</feature>
<protein>
    <submittedName>
        <fullName evidence="4">Uncharacterized protein</fullName>
    </submittedName>
</protein>
<feature type="region of interest" description="Disordered" evidence="1">
    <location>
        <begin position="231"/>
        <end position="321"/>
    </location>
</feature>
<dbReference type="PANTHER" id="PTHR33975:SF7">
    <property type="entry name" value="OS08G0119100 PROTEIN"/>
    <property type="match status" value="1"/>
</dbReference>
<feature type="compositionally biased region" description="Polar residues" evidence="1">
    <location>
        <begin position="631"/>
        <end position="653"/>
    </location>
</feature>
<feature type="region of interest" description="Disordered" evidence="1">
    <location>
        <begin position="403"/>
        <end position="461"/>
    </location>
</feature>
<evidence type="ECO:0000256" key="3">
    <source>
        <dbReference type="SAM" id="SignalP"/>
    </source>
</evidence>
<keyword evidence="3" id="KW-0732">Signal</keyword>
<keyword evidence="2" id="KW-1133">Transmembrane helix</keyword>
<name>A0ABR3YIV0_9PEZI</name>
<evidence type="ECO:0000313" key="5">
    <source>
        <dbReference type="Proteomes" id="UP001583186"/>
    </source>
</evidence>
<feature type="transmembrane region" description="Helical" evidence="2">
    <location>
        <begin position="327"/>
        <end position="351"/>
    </location>
</feature>
<feature type="compositionally biased region" description="Pro residues" evidence="1">
    <location>
        <begin position="411"/>
        <end position="421"/>
    </location>
</feature>
<reference evidence="4 5" key="1">
    <citation type="journal article" date="2024" name="IMA Fungus">
        <title>IMA Genome - F19 : A genome assembly and annotation guide to empower mycologists, including annotated draft genome sequences of Ceratocystis pirilliformis, Diaporthe australafricana, Fusarium ophioides, Paecilomyces lecythidis, and Sporothrix stenoceras.</title>
        <authorList>
            <person name="Aylward J."/>
            <person name="Wilson A.M."/>
            <person name="Visagie C.M."/>
            <person name="Spraker J."/>
            <person name="Barnes I."/>
            <person name="Buitendag C."/>
            <person name="Ceriani C."/>
            <person name="Del Mar Angel L."/>
            <person name="du Plessis D."/>
            <person name="Fuchs T."/>
            <person name="Gasser K."/>
            <person name="Kramer D."/>
            <person name="Li W."/>
            <person name="Munsamy K."/>
            <person name="Piso A."/>
            <person name="Price J.L."/>
            <person name="Sonnekus B."/>
            <person name="Thomas C."/>
            <person name="van der Nest A."/>
            <person name="van Dijk A."/>
            <person name="van Heerden A."/>
            <person name="van Vuuren N."/>
            <person name="Yilmaz N."/>
            <person name="Duong T.A."/>
            <person name="van der Merwe N.A."/>
            <person name="Wingfield M.J."/>
            <person name="Wingfield B.D."/>
        </authorList>
    </citation>
    <scope>NUCLEOTIDE SEQUENCE [LARGE SCALE GENOMIC DNA]</scope>
    <source>
        <strain evidence="4 5">CMW 5346</strain>
    </source>
</reference>
<sequence>MVLNTTQRRQAPSASLLFTLLLACSLVDGTSAAAVLDHQPRAAPSAHSTRAAAPGSAVVAAPLTTVPYRTLNVVPWPLPTAFPDEVRLGQRQSPRQFGAADLFPRQSDNTICGYIGGDPDLPATCSAGSHCVLDAEHGAVGCCPNGVYSCTAGVFTGCVDGGSDNTEVNPYVYTCGGGSFCYKNSFPGGYYQYGCGSASTLGQSVAATASGMSALAISSERITFTGTFTATTTSSTKTSSKTTSSKTASSSSTKTTSSKTKSSSTKTTSSSTTSSSSSSTPSSSSSSPTKSSSTSSSSATPSNGASLSTDPGNEANTGVNSGDRAGVIIGATISGVAGLIAIIALIVFFCWKKRRNGVNYTTRKGPSNFRGASGSFQALRSTPDDFEHGLLNPEMAMAGATGTYTHISAGGPPPPRPPPPGDYDNPFRPGGGGGDGPDGNNGGNRGSGGSNDDDGGAWATPAIGPAAMAAAAVSNSLTPNRRSSAGNNSLLSREPSRRSSYRGVVTTAGPSAPGITSVSGSIVSRAASNAAVYNQISQQSPYYDANSQPPPQPPLPISPQQPQHTYGNINSNYQPTHPDDMLMDSDRVPLNREFDEFTRGYQDVLSRIGEEDPSELSQSASQNNSTNQNSEPQASDSLLPRNISNVGTSNTLGTERDSSGVLPPSHQPPSMNNLNNLNLRGGGSSGIASSDSRSSVQGSSMTTSNSGRSLGTATGTNRGSMASISGSGASLGVDNRASTNSGQQLSLNMTSPSLSIDGQLVGVGGVSPPAATLTAGADGTVKTLSPPASPLGTMRPLWQQNRQKSRNLMWS</sequence>
<feature type="chain" id="PRO_5047443904" evidence="3">
    <location>
        <begin position="33"/>
        <end position="811"/>
    </location>
</feature>
<dbReference type="Proteomes" id="UP001583186">
    <property type="component" value="Unassembled WGS sequence"/>
</dbReference>
<accession>A0ABR3YIV0</accession>
<keyword evidence="2" id="KW-0812">Transmembrane</keyword>
<comment type="caution">
    <text evidence="4">The sequence shown here is derived from an EMBL/GenBank/DDBJ whole genome shotgun (WGS) entry which is preliminary data.</text>
</comment>
<feature type="compositionally biased region" description="Polar residues" evidence="1">
    <location>
        <begin position="736"/>
        <end position="750"/>
    </location>
</feature>
<feature type="compositionally biased region" description="Low complexity" evidence="1">
    <location>
        <begin position="686"/>
        <end position="700"/>
    </location>
</feature>
<feature type="signal peptide" evidence="3">
    <location>
        <begin position="1"/>
        <end position="32"/>
    </location>
</feature>
<feature type="region of interest" description="Disordered" evidence="1">
    <location>
        <begin position="539"/>
        <end position="580"/>
    </location>
</feature>
<keyword evidence="5" id="KW-1185">Reference proteome</keyword>
<feature type="compositionally biased region" description="Low complexity" evidence="1">
    <location>
        <begin position="617"/>
        <end position="630"/>
    </location>
</feature>
<evidence type="ECO:0000313" key="4">
    <source>
        <dbReference type="EMBL" id="KAL1888108.1"/>
    </source>
</evidence>
<dbReference type="EMBL" id="JAWCUI010000100">
    <property type="protein sequence ID" value="KAL1888108.1"/>
    <property type="molecule type" value="Genomic_DNA"/>
</dbReference>